<evidence type="ECO:0000256" key="6">
    <source>
        <dbReference type="ARBA" id="ARBA00060793"/>
    </source>
</evidence>
<keyword evidence="3 7" id="KW-0288">FMN</keyword>
<dbReference type="HAMAP" id="MF_01984">
    <property type="entry name" value="ubiX_pad"/>
    <property type="match status" value="1"/>
</dbReference>
<feature type="binding site" evidence="7">
    <location>
        <position position="136"/>
    </location>
    <ligand>
        <name>FMN</name>
        <dbReference type="ChEBI" id="CHEBI:58210"/>
    </ligand>
</feature>
<dbReference type="Proteomes" id="UP001300672">
    <property type="component" value="Chromosome"/>
</dbReference>
<feature type="binding site" evidence="7">
    <location>
        <position position="182"/>
    </location>
    <ligand>
        <name>dimethylallyl phosphate</name>
        <dbReference type="ChEBI" id="CHEBI:88052"/>
    </ligand>
</feature>
<keyword evidence="4 7" id="KW-0808">Transferase</keyword>
<comment type="caution">
    <text evidence="7">Lacks conserved residue(s) required for the propagation of feature annotation.</text>
</comment>
<dbReference type="EC" id="2.5.1.129" evidence="7"/>
<comment type="similarity">
    <text evidence="6 7">Belongs to the UbiX/PAD1 family.</text>
</comment>
<dbReference type="PANTHER" id="PTHR43374">
    <property type="entry name" value="FLAVIN PRENYLTRANSFERASE"/>
    <property type="match status" value="1"/>
</dbReference>
<dbReference type="Gene3D" id="3.40.50.1950">
    <property type="entry name" value="Flavin prenyltransferase-like"/>
    <property type="match status" value="1"/>
</dbReference>
<comment type="function">
    <text evidence="7">Flavin prenyltransferase that catalyzes the synthesis of the prenylated FMN cofactor (prenyl-FMN) for 4-hydroxy-3-polyprenylbenzoic acid decarboxylase UbiD. The prenyltransferase is metal-independent and links a dimethylallyl moiety from dimethylallyl monophosphate (DMAP) to the flavin N5 and C6 atoms of FMN.</text>
</comment>
<accession>A0AA95H6P1</accession>
<dbReference type="EMBL" id="CP124755">
    <property type="protein sequence ID" value="WGZ91205.1"/>
    <property type="molecule type" value="Genomic_DNA"/>
</dbReference>
<proteinExistence type="inferred from homology"/>
<dbReference type="GO" id="GO:0106141">
    <property type="term" value="F:flavin prenyltransferase activity"/>
    <property type="evidence" value="ECO:0007669"/>
    <property type="project" value="UniProtKB-EC"/>
</dbReference>
<dbReference type="Pfam" id="PF02441">
    <property type="entry name" value="Flavoprotein"/>
    <property type="match status" value="1"/>
</dbReference>
<feature type="binding site" evidence="7">
    <location>
        <position position="36"/>
    </location>
    <ligand>
        <name>FMN</name>
        <dbReference type="ChEBI" id="CHEBI:58210"/>
    </ligand>
</feature>
<dbReference type="NCBIfam" id="TIGR00421">
    <property type="entry name" value="ubiX_pad"/>
    <property type="match status" value="1"/>
</dbReference>
<dbReference type="PANTHER" id="PTHR43374:SF1">
    <property type="entry name" value="FLAVIN PRENYLTRANSFERASE PAD1, MITOCHONDRIAL"/>
    <property type="match status" value="1"/>
</dbReference>
<feature type="domain" description="Flavoprotein" evidence="8">
    <location>
        <begin position="4"/>
        <end position="186"/>
    </location>
</feature>
<evidence type="ECO:0000256" key="5">
    <source>
        <dbReference type="ARBA" id="ARBA00050612"/>
    </source>
</evidence>
<evidence type="ECO:0000256" key="1">
    <source>
        <dbReference type="ARBA" id="ARBA00022602"/>
    </source>
</evidence>
<gene>
    <name evidence="7" type="primary">ubiX</name>
    <name evidence="9" type="ORF">QJT80_01750</name>
</gene>
<feature type="binding site" evidence="7">
    <location>
        <position position="166"/>
    </location>
    <ligand>
        <name>dimethylallyl phosphate</name>
        <dbReference type="ChEBI" id="CHEBI:88052"/>
    </ligand>
</feature>
<dbReference type="InterPro" id="IPR003382">
    <property type="entry name" value="Flavoprotein"/>
</dbReference>
<dbReference type="SUPFAM" id="SSF52507">
    <property type="entry name" value="Homo-oligomeric flavin-containing Cys decarboxylases, HFCD"/>
    <property type="match status" value="1"/>
</dbReference>
<keyword evidence="2 7" id="KW-0285">Flavoprotein</keyword>
<comment type="catalytic activity">
    <reaction evidence="5 7">
        <text>dimethylallyl phosphate + FMNH2 = prenylated FMNH2 + phosphate</text>
        <dbReference type="Rhea" id="RHEA:37743"/>
        <dbReference type="ChEBI" id="CHEBI:43474"/>
        <dbReference type="ChEBI" id="CHEBI:57618"/>
        <dbReference type="ChEBI" id="CHEBI:87467"/>
        <dbReference type="ChEBI" id="CHEBI:88052"/>
        <dbReference type="EC" id="2.5.1.129"/>
    </reaction>
</comment>
<dbReference type="KEGG" id="tdu:QJT80_01750"/>
<evidence type="ECO:0000256" key="2">
    <source>
        <dbReference type="ARBA" id="ARBA00022630"/>
    </source>
</evidence>
<sequence length="205" mass="22751">MLTVTLIMTGASGAQYGLRLLECLLQQPVRVYLLLSRPAQVVINMETEHRLPARAAEIQAYFTQLYQAKPGQLQVFEREQWLAPIASGSGVADVTVVCPCTTGTLSSIACGSSRNLLERAADVALKERKKLILVVRETPFSEIHLENMLKLARMGVIIMPANPGFYQNPQTIQELVDFMVARILDHIGIAHTLMPRWGQTYADSD</sequence>
<evidence type="ECO:0000256" key="4">
    <source>
        <dbReference type="ARBA" id="ARBA00022679"/>
    </source>
</evidence>
<organism evidence="9">
    <name type="scientific">Candidatus Thiocaldithrix dubininis</name>
    <dbReference type="NCBI Taxonomy" id="3080823"/>
    <lineage>
        <taxon>Bacteria</taxon>
        <taxon>Pseudomonadati</taxon>
        <taxon>Pseudomonadota</taxon>
        <taxon>Gammaproteobacteria</taxon>
        <taxon>Thiotrichales</taxon>
        <taxon>Thiotrichaceae</taxon>
        <taxon>Candidatus Thiocaldithrix</taxon>
    </lineage>
</organism>
<dbReference type="NCBIfam" id="NF004685">
    <property type="entry name" value="PRK06029.1"/>
    <property type="match status" value="1"/>
</dbReference>
<dbReference type="AlphaFoldDB" id="A0AA95H6P1"/>
<feature type="binding site" evidence="7">
    <location>
        <begin position="101"/>
        <end position="104"/>
    </location>
    <ligand>
        <name>FMN</name>
        <dbReference type="ChEBI" id="CHEBI:58210"/>
    </ligand>
</feature>
<evidence type="ECO:0000256" key="7">
    <source>
        <dbReference type="HAMAP-Rule" id="MF_01984"/>
    </source>
</evidence>
<name>A0AA95H6P1_9GAMM</name>
<dbReference type="InterPro" id="IPR036551">
    <property type="entry name" value="Flavin_trans-like"/>
</dbReference>
<evidence type="ECO:0000256" key="3">
    <source>
        <dbReference type="ARBA" id="ARBA00022643"/>
    </source>
</evidence>
<evidence type="ECO:0000313" key="9">
    <source>
        <dbReference type="EMBL" id="WGZ91205.1"/>
    </source>
</evidence>
<reference evidence="9" key="1">
    <citation type="journal article" date="2023" name="Int. J. Mol. Sci.">
        <title>Metagenomics Revealed a New Genus 'Candidatus Thiocaldithrix dubininis' gen. nov., sp. nov. and a New Species 'Candidatus Thiothrix putei' sp. nov. in the Family Thiotrichaceae, Some Members of Which Have Traits of Both Na+- and H+-Motive Energetics.</title>
        <authorList>
            <person name="Ravin N.V."/>
            <person name="Muntyan M.S."/>
            <person name="Smolyakov D.D."/>
            <person name="Rudenko T.S."/>
            <person name="Beletsky A.V."/>
            <person name="Mardanov A.V."/>
            <person name="Grabovich M.Y."/>
        </authorList>
    </citation>
    <scope>NUCLEOTIDE SEQUENCE</scope>
    <source>
        <strain evidence="9">GKL-01</strain>
    </source>
</reference>
<keyword evidence="1 7" id="KW-0637">Prenyltransferase</keyword>
<reference evidence="9" key="2">
    <citation type="submission" date="2023-04" db="EMBL/GenBank/DDBJ databases">
        <authorList>
            <person name="Beletskiy A.V."/>
            <person name="Mardanov A.V."/>
            <person name="Ravin N.V."/>
        </authorList>
    </citation>
    <scope>NUCLEOTIDE SEQUENCE</scope>
    <source>
        <strain evidence="9">GKL-01</strain>
    </source>
</reference>
<dbReference type="FunFam" id="3.40.50.1950:FF:000001">
    <property type="entry name" value="Flavin prenyltransferase UbiX"/>
    <property type="match status" value="1"/>
</dbReference>
<dbReference type="GO" id="GO:0016831">
    <property type="term" value="F:carboxy-lyase activity"/>
    <property type="evidence" value="ECO:0007669"/>
    <property type="project" value="TreeGrafter"/>
</dbReference>
<evidence type="ECO:0000259" key="8">
    <source>
        <dbReference type="Pfam" id="PF02441"/>
    </source>
</evidence>
<protein>
    <recommendedName>
        <fullName evidence="7">Flavin prenyltransferase UbiX</fullName>
        <ecNumber evidence="7">2.5.1.129</ecNumber>
    </recommendedName>
</protein>
<dbReference type="InterPro" id="IPR004507">
    <property type="entry name" value="UbiX-like"/>
</dbReference>
<feature type="binding site" evidence="7">
    <location>
        <begin position="10"/>
        <end position="12"/>
    </location>
    <ligand>
        <name>FMN</name>
        <dbReference type="ChEBI" id="CHEBI:58210"/>
    </ligand>
</feature>